<dbReference type="SUPFAM" id="SSF56574">
    <property type="entry name" value="Serpins"/>
    <property type="match status" value="1"/>
</dbReference>
<gene>
    <name evidence="2" type="ORF">PLEPLA_LOCUS26431</name>
</gene>
<keyword evidence="3" id="KW-1185">Reference proteome</keyword>
<feature type="domain" description="Serpin" evidence="1">
    <location>
        <begin position="34"/>
        <end position="87"/>
    </location>
</feature>
<dbReference type="AlphaFoldDB" id="A0A9N7UY00"/>
<dbReference type="EMBL" id="CADEAL010002172">
    <property type="protein sequence ID" value="CAB1438520.1"/>
    <property type="molecule type" value="Genomic_DNA"/>
</dbReference>
<comment type="caution">
    <text evidence="2">The sequence shown here is derived from an EMBL/GenBank/DDBJ whole genome shotgun (WGS) entry which is preliminary data.</text>
</comment>
<accession>A0A9N7UY00</accession>
<dbReference type="InterPro" id="IPR023796">
    <property type="entry name" value="Serpin_dom"/>
</dbReference>
<proteinExistence type="predicted"/>
<name>A0A9N7UY00_PLEPL</name>
<protein>
    <recommendedName>
        <fullName evidence="1">Serpin domain-containing protein</fullName>
    </recommendedName>
</protein>
<evidence type="ECO:0000259" key="1">
    <source>
        <dbReference type="Pfam" id="PF00079"/>
    </source>
</evidence>
<organism evidence="2 3">
    <name type="scientific">Pleuronectes platessa</name>
    <name type="common">European plaice</name>
    <dbReference type="NCBI Taxonomy" id="8262"/>
    <lineage>
        <taxon>Eukaryota</taxon>
        <taxon>Metazoa</taxon>
        <taxon>Chordata</taxon>
        <taxon>Craniata</taxon>
        <taxon>Vertebrata</taxon>
        <taxon>Euteleostomi</taxon>
        <taxon>Actinopterygii</taxon>
        <taxon>Neopterygii</taxon>
        <taxon>Teleostei</taxon>
        <taxon>Neoteleostei</taxon>
        <taxon>Acanthomorphata</taxon>
        <taxon>Carangaria</taxon>
        <taxon>Pleuronectiformes</taxon>
        <taxon>Pleuronectoidei</taxon>
        <taxon>Pleuronectidae</taxon>
        <taxon>Pleuronectes</taxon>
    </lineage>
</organism>
<dbReference type="Proteomes" id="UP001153269">
    <property type="component" value="Unassembled WGS sequence"/>
</dbReference>
<dbReference type="Gene3D" id="1.10.287.580">
    <property type="entry name" value="Helix hairpin bin"/>
    <property type="match status" value="1"/>
</dbReference>
<reference evidence="2" key="1">
    <citation type="submission" date="2020-03" db="EMBL/GenBank/DDBJ databases">
        <authorList>
            <person name="Weist P."/>
        </authorList>
    </citation>
    <scope>NUCLEOTIDE SEQUENCE</scope>
</reference>
<evidence type="ECO:0000313" key="3">
    <source>
        <dbReference type="Proteomes" id="UP001153269"/>
    </source>
</evidence>
<sequence>MGNNNSNQHNQSGNFIGNIYLRSVQRSIDISGDVQLFRTLSRANPSGNMLVSPLSITSALAMVYLGARGDTADQMAQVFKEKSFAVIEEATASKQLLTAGTQVPVMYLI</sequence>
<evidence type="ECO:0000313" key="2">
    <source>
        <dbReference type="EMBL" id="CAB1438520.1"/>
    </source>
</evidence>
<dbReference type="Pfam" id="PF00079">
    <property type="entry name" value="Serpin"/>
    <property type="match status" value="1"/>
</dbReference>
<dbReference type="InterPro" id="IPR036186">
    <property type="entry name" value="Serpin_sf"/>
</dbReference>